<evidence type="ECO:0000313" key="4">
    <source>
        <dbReference type="Proteomes" id="UP000195570"/>
    </source>
</evidence>
<name>A0A1G4IBC8_TRYEQ</name>
<comment type="caution">
    <text evidence="3">The sequence shown here is derived from an EMBL/GenBank/DDBJ whole genome shotgun (WGS) entry which is preliminary data.</text>
</comment>
<dbReference type="PROSITE" id="PS50127">
    <property type="entry name" value="UBC_2"/>
    <property type="match status" value="1"/>
</dbReference>
<reference evidence="3" key="1">
    <citation type="submission" date="2016-09" db="EMBL/GenBank/DDBJ databases">
        <authorList>
            <person name="Hebert L."/>
            <person name="Moumen B."/>
        </authorList>
    </citation>
    <scope>NUCLEOTIDE SEQUENCE [LARGE SCALE GENOMIC DNA]</scope>
    <source>
        <strain evidence="3">OVI</strain>
    </source>
</reference>
<gene>
    <name evidence="3" type="ORF">TEOVI_000105900</name>
</gene>
<dbReference type="RefSeq" id="XP_067080459.1">
    <property type="nucleotide sequence ID" value="XM_067224358.1"/>
</dbReference>
<dbReference type="FunFam" id="3.10.110.10:FF:000026">
    <property type="entry name" value="Ubiquitin-conjugating enzyme E2 variant"/>
    <property type="match status" value="1"/>
</dbReference>
<sequence length="138" mass="15654">MVEVPRNFRLLQELEAGEKGTGVSQSVSIGLSGMDDIYMHNWNGTILGPPGTTFENRILSLEIHCDEHYPKRPPNIKFISRVNLPCVSSDGTVDKNKFAVFKTWDRNFTMAHCLMELRREMSLPANKKLPQPEEGSTY</sequence>
<dbReference type="AlphaFoldDB" id="A0A1G4IBC8"/>
<dbReference type="SMART" id="SM00212">
    <property type="entry name" value="UBCc"/>
    <property type="match status" value="1"/>
</dbReference>
<dbReference type="InterPro" id="IPR016135">
    <property type="entry name" value="UBQ-conjugating_enzyme/RWD"/>
</dbReference>
<accession>A0A1G4IBC8</accession>
<dbReference type="Gene3D" id="3.10.110.10">
    <property type="entry name" value="Ubiquitin Conjugating Enzyme"/>
    <property type="match status" value="1"/>
</dbReference>
<evidence type="ECO:0000259" key="2">
    <source>
        <dbReference type="PROSITE" id="PS50127"/>
    </source>
</evidence>
<dbReference type="Pfam" id="PF00179">
    <property type="entry name" value="UQ_con"/>
    <property type="match status" value="1"/>
</dbReference>
<feature type="domain" description="UBC core" evidence="2">
    <location>
        <begin position="5"/>
        <end position="138"/>
    </location>
</feature>
<organism evidence="3 4">
    <name type="scientific">Trypanosoma equiperdum</name>
    <dbReference type="NCBI Taxonomy" id="5694"/>
    <lineage>
        <taxon>Eukaryota</taxon>
        <taxon>Discoba</taxon>
        <taxon>Euglenozoa</taxon>
        <taxon>Kinetoplastea</taxon>
        <taxon>Metakinetoplastina</taxon>
        <taxon>Trypanosomatida</taxon>
        <taxon>Trypanosomatidae</taxon>
        <taxon>Trypanosoma</taxon>
    </lineage>
</organism>
<dbReference type="SUPFAM" id="SSF54495">
    <property type="entry name" value="UBC-like"/>
    <property type="match status" value="1"/>
</dbReference>
<evidence type="ECO:0000313" key="3">
    <source>
        <dbReference type="EMBL" id="SCU69493.1"/>
    </source>
</evidence>
<dbReference type="PANTHER" id="PTHR24068">
    <property type="entry name" value="UBIQUITIN-CONJUGATING ENZYME E2"/>
    <property type="match status" value="1"/>
</dbReference>
<dbReference type="VEuPathDB" id="TriTrypDB:TEOVI_000105900"/>
<proteinExistence type="predicted"/>
<dbReference type="InterPro" id="IPR000608">
    <property type="entry name" value="UBC"/>
</dbReference>
<dbReference type="EMBL" id="CZPT02001221">
    <property type="protein sequence ID" value="SCU69493.1"/>
    <property type="molecule type" value="Genomic_DNA"/>
</dbReference>
<dbReference type="CDD" id="cd23807">
    <property type="entry name" value="UEV_UBE2V"/>
    <property type="match status" value="1"/>
</dbReference>
<protein>
    <submittedName>
        <fullName evidence="3">Ubiquitin-conjugating enzyme, putative</fullName>
    </submittedName>
</protein>
<dbReference type="Proteomes" id="UP000195570">
    <property type="component" value="Unassembled WGS sequence"/>
</dbReference>
<dbReference type="GeneID" id="92374999"/>
<evidence type="ECO:0000256" key="1">
    <source>
        <dbReference type="ARBA" id="ARBA00022786"/>
    </source>
</evidence>
<keyword evidence="1" id="KW-0833">Ubl conjugation pathway</keyword>
<keyword evidence="4" id="KW-1185">Reference proteome</keyword>